<feature type="transmembrane region" description="Helical" evidence="1">
    <location>
        <begin position="684"/>
        <end position="707"/>
    </location>
</feature>
<accession>A0ABP6PYM4</accession>
<dbReference type="EMBL" id="BAAAUV010000002">
    <property type="protein sequence ID" value="GAA3196560.1"/>
    <property type="molecule type" value="Genomic_DNA"/>
</dbReference>
<keyword evidence="1" id="KW-1133">Transmembrane helix</keyword>
<sequence>MRGGTSLRLQLVRIGWAAGRGRPGDRLRFWALALASSVLAATLLACVVCAAAYSGRDERDRARGFAWPLKGQKTVLLWQEAQDSLGEISHSVVRVVPLNPELAPPPGLDRWPEPGEAFLSPELVRLGGEDGVRERYGRFGGLIGDAGLASPVERLAYVRPAVAPDPAHAQSWIRAAGYGVASPFGESVYARPLFQLLLTLGATAGLAAMALLVIAARCGSATRDRRGGLLAALGASRGHRALVDIGESALPAAVGTLAGTLPVLVMAWMPIRLPITGYIVDPVYVRAWAVQLALTTVAAFLAVLAVVVLLHRVDGSGRSTRPREFTERVPSWRLYLCGLMISMIVAASLASGRLGLMLFVAGTVGTWATLPSVAAVLSQRLGKFLGGWGRRSGSSGLLIGGRWTTSHPGVVVRLGMAFVIGLGVVSQMQLWNSRLGGGAAEARQTNARIGDSVIMIEARGLTPERVAAFRDGLPSELSVFAIGRTSSRAGERYTLSAGCKDMKGLGLPCSPALTGLPRSAPDRRVDAMRRWFGGDTRMRTVNAVPARPAALVVVGPLGGPSPMAAVKQAGYRELSALQVGGLGEGWLIGAADRARLTNWLLLFGWTGLFFLLLAGGLSAAAEFLRFGPALAPLSVVSGRRRIFGEVAFWHLTVPTALAVLLAAAFTIWHGLFFVSVTGEGSLSWITLVEAVLVALPVTLLIGLLGGVQAMVAARRWRPVAD</sequence>
<evidence type="ECO:0000313" key="2">
    <source>
        <dbReference type="EMBL" id="GAA3196560.1"/>
    </source>
</evidence>
<evidence type="ECO:0000313" key="3">
    <source>
        <dbReference type="Proteomes" id="UP001501237"/>
    </source>
</evidence>
<organism evidence="2 3">
    <name type="scientific">Actinocorallia longicatena</name>
    <dbReference type="NCBI Taxonomy" id="111803"/>
    <lineage>
        <taxon>Bacteria</taxon>
        <taxon>Bacillati</taxon>
        <taxon>Actinomycetota</taxon>
        <taxon>Actinomycetes</taxon>
        <taxon>Streptosporangiales</taxon>
        <taxon>Thermomonosporaceae</taxon>
        <taxon>Actinocorallia</taxon>
    </lineage>
</organism>
<reference evidence="3" key="1">
    <citation type="journal article" date="2019" name="Int. J. Syst. Evol. Microbiol.">
        <title>The Global Catalogue of Microorganisms (GCM) 10K type strain sequencing project: providing services to taxonomists for standard genome sequencing and annotation.</title>
        <authorList>
            <consortium name="The Broad Institute Genomics Platform"/>
            <consortium name="The Broad Institute Genome Sequencing Center for Infectious Disease"/>
            <person name="Wu L."/>
            <person name="Ma J."/>
        </authorList>
    </citation>
    <scope>NUCLEOTIDE SEQUENCE [LARGE SCALE GENOMIC DNA]</scope>
    <source>
        <strain evidence="3">JCM 9377</strain>
    </source>
</reference>
<feature type="transmembrane region" description="Helical" evidence="1">
    <location>
        <begin position="249"/>
        <end position="268"/>
    </location>
</feature>
<feature type="transmembrane region" description="Helical" evidence="1">
    <location>
        <begin position="410"/>
        <end position="431"/>
    </location>
</feature>
<feature type="transmembrane region" description="Helical" evidence="1">
    <location>
        <begin position="332"/>
        <end position="350"/>
    </location>
</feature>
<dbReference type="Proteomes" id="UP001501237">
    <property type="component" value="Unassembled WGS sequence"/>
</dbReference>
<keyword evidence="1" id="KW-0472">Membrane</keyword>
<evidence type="ECO:0000256" key="1">
    <source>
        <dbReference type="SAM" id="Phobius"/>
    </source>
</evidence>
<protein>
    <recommendedName>
        <fullName evidence="4">FtsX-like permease family protein</fullName>
    </recommendedName>
</protein>
<keyword evidence="1" id="KW-0812">Transmembrane</keyword>
<gene>
    <name evidence="2" type="ORF">GCM10010468_07240</name>
</gene>
<proteinExistence type="predicted"/>
<feature type="transmembrane region" description="Helical" evidence="1">
    <location>
        <begin position="602"/>
        <end position="626"/>
    </location>
</feature>
<name>A0ABP6PYM4_9ACTN</name>
<dbReference type="RefSeq" id="WP_344822068.1">
    <property type="nucleotide sequence ID" value="NZ_BAAAUV010000002.1"/>
</dbReference>
<keyword evidence="3" id="KW-1185">Reference proteome</keyword>
<feature type="transmembrane region" description="Helical" evidence="1">
    <location>
        <begin position="288"/>
        <end position="311"/>
    </location>
</feature>
<evidence type="ECO:0008006" key="4">
    <source>
        <dbReference type="Google" id="ProtNLM"/>
    </source>
</evidence>
<feature type="transmembrane region" description="Helical" evidence="1">
    <location>
        <begin position="647"/>
        <end position="672"/>
    </location>
</feature>
<feature type="transmembrane region" description="Helical" evidence="1">
    <location>
        <begin position="29"/>
        <end position="53"/>
    </location>
</feature>
<feature type="transmembrane region" description="Helical" evidence="1">
    <location>
        <begin position="193"/>
        <end position="216"/>
    </location>
</feature>
<comment type="caution">
    <text evidence="2">The sequence shown here is derived from an EMBL/GenBank/DDBJ whole genome shotgun (WGS) entry which is preliminary data.</text>
</comment>
<feature type="transmembrane region" description="Helical" evidence="1">
    <location>
        <begin position="356"/>
        <end position="377"/>
    </location>
</feature>